<feature type="region of interest" description="Disordered" evidence="9">
    <location>
        <begin position="917"/>
        <end position="939"/>
    </location>
</feature>
<dbReference type="PANTHER" id="PTHR43775">
    <property type="entry name" value="FATTY ACID SYNTHASE"/>
    <property type="match status" value="1"/>
</dbReference>
<feature type="region of interest" description="Disordered" evidence="9">
    <location>
        <begin position="952"/>
        <end position="978"/>
    </location>
</feature>
<accession>A0ABZ1W1V2</accession>
<dbReference type="InterPro" id="IPR036299">
    <property type="entry name" value="Polyketide_synth_docking_sf"/>
</dbReference>
<dbReference type="InterPro" id="IPR020806">
    <property type="entry name" value="PKS_PP-bd"/>
</dbReference>
<sequence length="1076" mass="112675">MAGTTAPTTTAPTATAPTATAASTTGAAVAEDKLRDYLRRATADLRQARRRIQSLEDRAHEPIAVVGMACRLPGGVRTPEELWRLLADGRDAVGGFPDDRGWDLGTLFDPDPAHPGTSYAREGGFIEGAGEFDASFFGLGPREALAMDPQQRLLLETAWRTFESAAVDPAALRGSRTGAYVGMIAQDYAPRPHEVDGELDGHFMTGNAGSIASGRLAYHFGLLGPALTVDTACSSSLVAMHLAARSLRSGESDLALAGGACVLAHPRVFLEFSRQRGLAPDGRCKPFAAAADGTGLAEGVGLLLLERLSDARANGRRVLAVLRGSAVNQDGPSNGLTAPSGPAQEEVIRQALADARLTPEQVDAVEAHGTGTTLGDPIEAGAVLAVYGQGERERPLRLGSLKSNIGHTQAAAGVAGVIKMILALRHDTLPATLHVDAPTPHVDWSAGAVELLTEAAPWPRTGRPRRAAVSSFGISGTNAHVVLEEAPGPEADEDLPAEEAADPRADAELPWLLTARTPEALRTHALALAAHAAAGAHRVPGDTAHWLAHGRARFPHRAAVLTDHPEEIAPALHALAAGRAHPALVRGTAGLPGRTAWTFSGQGSQRAGMGRELYAEYREFAKALDEACDALDPHLERPLRDVLFAEPGTPDAALLDRTRYTQPALFAHQSALARLLGTRLAPPAAVLGHSIGEISAAHLAGVFDLESAAALVAARARLMDELPAGAGAMLSVLAAEQQVVELLEPYGDALGLAAVNGPASTVVSGDTEAVAALERTCAGLGLRTRRLTVSHAFHSAHLDPVLERFRAEAARIAYRAPRLPVISNLTGEPADPERIAGPDHWTEHIRATVRFEQGVRSLRDRLGITAYVELGPTATLSALTAVIHPEAVHLAAQRRELPQPRAFAAVLAGAEVHGLPVSRPARPAPGPRSAPDTVPGHPFAADRHWLATPLPTGAGPSVRVEGGHPAKAPGGLPADDPGALKRQWEEAAEARRTELLLALVREQAAAALGHEDPAEIGDQDRFQDIGFSSFSVLDLRNRLATATGLELRPVVAFDHPTPAELAAHLHGLLGAAAPAA</sequence>
<dbReference type="SUPFAM" id="SSF53901">
    <property type="entry name" value="Thiolase-like"/>
    <property type="match status" value="1"/>
</dbReference>
<dbReference type="InterPro" id="IPR018201">
    <property type="entry name" value="Ketoacyl_synth_AS"/>
</dbReference>
<dbReference type="PROSITE" id="PS00606">
    <property type="entry name" value="KS3_1"/>
    <property type="match status" value="1"/>
</dbReference>
<dbReference type="Proteomes" id="UP001432014">
    <property type="component" value="Chromosome"/>
</dbReference>
<dbReference type="InterPro" id="IPR015083">
    <property type="entry name" value="NorB/c/GfsB-D-like_docking"/>
</dbReference>
<keyword evidence="3" id="KW-0597">Phosphoprotein</keyword>
<evidence type="ECO:0000256" key="5">
    <source>
        <dbReference type="ARBA" id="ARBA00023194"/>
    </source>
</evidence>
<dbReference type="InterPro" id="IPR050091">
    <property type="entry name" value="PKS_NRPS_Biosynth_Enz"/>
</dbReference>
<dbReference type="InterPro" id="IPR014031">
    <property type="entry name" value="Ketoacyl_synth_C"/>
</dbReference>
<proteinExistence type="predicted"/>
<dbReference type="InterPro" id="IPR020841">
    <property type="entry name" value="PKS_Beta-ketoAc_synthase_dom"/>
</dbReference>
<dbReference type="InterPro" id="IPR036736">
    <property type="entry name" value="ACP-like_sf"/>
</dbReference>
<keyword evidence="13" id="KW-1185">Reference proteome</keyword>
<dbReference type="PROSITE" id="PS50075">
    <property type="entry name" value="CARRIER"/>
    <property type="match status" value="1"/>
</dbReference>
<dbReference type="SUPFAM" id="SSF47336">
    <property type="entry name" value="ACP-like"/>
    <property type="match status" value="1"/>
</dbReference>
<comment type="cofactor">
    <cofactor evidence="1">
        <name>pantetheine 4'-phosphate</name>
        <dbReference type="ChEBI" id="CHEBI:47942"/>
    </cofactor>
</comment>
<evidence type="ECO:0000256" key="9">
    <source>
        <dbReference type="SAM" id="MobiDB-lite"/>
    </source>
</evidence>
<dbReference type="InterPro" id="IPR001227">
    <property type="entry name" value="Ac_transferase_dom_sf"/>
</dbReference>
<dbReference type="InterPro" id="IPR016039">
    <property type="entry name" value="Thiolase-like"/>
</dbReference>
<evidence type="ECO:0000256" key="4">
    <source>
        <dbReference type="ARBA" id="ARBA00022679"/>
    </source>
</evidence>
<dbReference type="Pfam" id="PF02801">
    <property type="entry name" value="Ketoacyl-synt_C"/>
    <property type="match status" value="1"/>
</dbReference>
<dbReference type="SUPFAM" id="SSF101173">
    <property type="entry name" value="Docking domain B of the erythromycin polyketide synthase (DEBS)"/>
    <property type="match status" value="1"/>
</dbReference>
<evidence type="ECO:0000259" key="11">
    <source>
        <dbReference type="PROSITE" id="PS52004"/>
    </source>
</evidence>
<dbReference type="Pfam" id="PF00109">
    <property type="entry name" value="ketoacyl-synt"/>
    <property type="match status" value="1"/>
</dbReference>
<keyword evidence="8" id="KW-0175">Coiled coil</keyword>
<dbReference type="InterPro" id="IPR016036">
    <property type="entry name" value="Malonyl_transacylase_ACP-bd"/>
</dbReference>
<gene>
    <name evidence="12" type="ORF">OG469_04365</name>
</gene>
<dbReference type="InterPro" id="IPR014030">
    <property type="entry name" value="Ketoacyl_synth_N"/>
</dbReference>
<evidence type="ECO:0000256" key="2">
    <source>
        <dbReference type="ARBA" id="ARBA00022450"/>
    </source>
</evidence>
<dbReference type="CDD" id="cd00833">
    <property type="entry name" value="PKS"/>
    <property type="match status" value="1"/>
</dbReference>
<reference evidence="12 13" key="1">
    <citation type="submission" date="2022-10" db="EMBL/GenBank/DDBJ databases">
        <title>The complete genomes of actinobacterial strains from the NBC collection.</title>
        <authorList>
            <person name="Joergensen T.S."/>
            <person name="Alvarez Arevalo M."/>
            <person name="Sterndorff E.B."/>
            <person name="Faurdal D."/>
            <person name="Vuksanovic O."/>
            <person name="Mourched A.-S."/>
            <person name="Charusanti P."/>
            <person name="Shaw S."/>
            <person name="Blin K."/>
            <person name="Weber T."/>
        </authorList>
    </citation>
    <scope>NUCLEOTIDE SEQUENCE [LARGE SCALE GENOMIC DNA]</scope>
    <source>
        <strain evidence="12 13">NBC_01247</strain>
    </source>
</reference>
<feature type="region of interest" description="Disordered" evidence="9">
    <location>
        <begin position="1"/>
        <end position="27"/>
    </location>
</feature>
<dbReference type="Gene3D" id="1.10.1200.10">
    <property type="entry name" value="ACP-like"/>
    <property type="match status" value="1"/>
</dbReference>
<keyword evidence="6" id="KW-0511">Multifunctional enzyme</keyword>
<dbReference type="SMART" id="SM00827">
    <property type="entry name" value="PKS_AT"/>
    <property type="match status" value="1"/>
</dbReference>
<keyword evidence="7" id="KW-0012">Acyltransferase</keyword>
<evidence type="ECO:0000256" key="7">
    <source>
        <dbReference type="ARBA" id="ARBA00023315"/>
    </source>
</evidence>
<feature type="coiled-coil region" evidence="8">
    <location>
        <begin position="31"/>
        <end position="58"/>
    </location>
</feature>
<dbReference type="PANTHER" id="PTHR43775:SF51">
    <property type="entry name" value="INACTIVE PHENOLPHTHIOCEROL SYNTHESIS POLYKETIDE SYNTHASE TYPE I PKS1-RELATED"/>
    <property type="match status" value="1"/>
</dbReference>
<keyword evidence="5" id="KW-0045">Antibiotic biosynthesis</keyword>
<keyword evidence="2" id="KW-0596">Phosphopantetheine</keyword>
<protein>
    <submittedName>
        <fullName evidence="12">Type I polyketide synthase</fullName>
    </submittedName>
</protein>
<name>A0ABZ1W1V2_9ACTN</name>
<feature type="domain" description="Carrier" evidence="10">
    <location>
        <begin position="994"/>
        <end position="1069"/>
    </location>
</feature>
<dbReference type="Pfam" id="PF00698">
    <property type="entry name" value="Acyl_transf_1"/>
    <property type="match status" value="1"/>
</dbReference>
<organism evidence="12 13">
    <name type="scientific">Kitasatospora herbaricolor</name>
    <dbReference type="NCBI Taxonomy" id="68217"/>
    <lineage>
        <taxon>Bacteria</taxon>
        <taxon>Bacillati</taxon>
        <taxon>Actinomycetota</taxon>
        <taxon>Actinomycetes</taxon>
        <taxon>Kitasatosporales</taxon>
        <taxon>Streptomycetaceae</taxon>
        <taxon>Kitasatospora</taxon>
    </lineage>
</organism>
<dbReference type="Pfam" id="PF00550">
    <property type="entry name" value="PP-binding"/>
    <property type="match status" value="1"/>
</dbReference>
<dbReference type="Pfam" id="PF08990">
    <property type="entry name" value="Docking"/>
    <property type="match status" value="1"/>
</dbReference>
<dbReference type="SUPFAM" id="SSF52151">
    <property type="entry name" value="FabD/lysophospholipase-like"/>
    <property type="match status" value="1"/>
</dbReference>
<evidence type="ECO:0000256" key="3">
    <source>
        <dbReference type="ARBA" id="ARBA00022553"/>
    </source>
</evidence>
<dbReference type="PROSITE" id="PS52004">
    <property type="entry name" value="KS3_2"/>
    <property type="match status" value="1"/>
</dbReference>
<dbReference type="InterPro" id="IPR016035">
    <property type="entry name" value="Acyl_Trfase/lysoPLipase"/>
</dbReference>
<dbReference type="Gene3D" id="3.40.366.10">
    <property type="entry name" value="Malonyl-Coenzyme A Acyl Carrier Protein, domain 2"/>
    <property type="match status" value="1"/>
</dbReference>
<dbReference type="SUPFAM" id="SSF55048">
    <property type="entry name" value="Probable ACP-binding domain of malonyl-CoA ACP transacylase"/>
    <property type="match status" value="1"/>
</dbReference>
<dbReference type="Gene3D" id="3.30.70.3290">
    <property type="match status" value="1"/>
</dbReference>
<dbReference type="SMART" id="SM00825">
    <property type="entry name" value="PKS_KS"/>
    <property type="match status" value="1"/>
</dbReference>
<keyword evidence="4" id="KW-0808">Transferase</keyword>
<feature type="domain" description="Ketosynthase family 3 (KS3)" evidence="11">
    <location>
        <begin position="60"/>
        <end position="485"/>
    </location>
</feature>
<evidence type="ECO:0000313" key="13">
    <source>
        <dbReference type="Proteomes" id="UP001432014"/>
    </source>
</evidence>
<evidence type="ECO:0000259" key="10">
    <source>
        <dbReference type="PROSITE" id="PS50075"/>
    </source>
</evidence>
<evidence type="ECO:0000313" key="12">
    <source>
        <dbReference type="EMBL" id="WUS54811.1"/>
    </source>
</evidence>
<evidence type="ECO:0000256" key="6">
    <source>
        <dbReference type="ARBA" id="ARBA00023268"/>
    </source>
</evidence>
<dbReference type="SMART" id="SM00823">
    <property type="entry name" value="PKS_PP"/>
    <property type="match status" value="1"/>
</dbReference>
<dbReference type="EMBL" id="CP108482">
    <property type="protein sequence ID" value="WUS54811.1"/>
    <property type="molecule type" value="Genomic_DNA"/>
</dbReference>
<dbReference type="Pfam" id="PF16197">
    <property type="entry name" value="KAsynt_C_assoc"/>
    <property type="match status" value="1"/>
</dbReference>
<dbReference type="InterPro" id="IPR032821">
    <property type="entry name" value="PKS_assoc"/>
</dbReference>
<dbReference type="InterPro" id="IPR009081">
    <property type="entry name" value="PP-bd_ACP"/>
</dbReference>
<dbReference type="InterPro" id="IPR014043">
    <property type="entry name" value="Acyl_transferase_dom"/>
</dbReference>
<dbReference type="Gene3D" id="3.40.47.10">
    <property type="match status" value="1"/>
</dbReference>
<evidence type="ECO:0000256" key="1">
    <source>
        <dbReference type="ARBA" id="ARBA00001957"/>
    </source>
</evidence>
<evidence type="ECO:0000256" key="8">
    <source>
        <dbReference type="SAM" id="Coils"/>
    </source>
</evidence>